<dbReference type="GO" id="GO:0005886">
    <property type="term" value="C:plasma membrane"/>
    <property type="evidence" value="ECO:0007669"/>
    <property type="project" value="TreeGrafter"/>
</dbReference>
<dbReference type="InterPro" id="IPR003593">
    <property type="entry name" value="AAA+_ATPase"/>
</dbReference>
<dbReference type="AlphaFoldDB" id="A0A2R4MFA6"/>
<dbReference type="Gene3D" id="3.40.50.300">
    <property type="entry name" value="P-loop containing nucleotide triphosphate hydrolases"/>
    <property type="match status" value="1"/>
</dbReference>
<proteinExistence type="inferred from homology"/>
<keyword evidence="5" id="KW-1278">Translocase</keyword>
<dbReference type="GO" id="GO:0005524">
    <property type="term" value="F:ATP binding"/>
    <property type="evidence" value="ECO:0007669"/>
    <property type="project" value="UniProtKB-KW"/>
</dbReference>
<evidence type="ECO:0000256" key="3">
    <source>
        <dbReference type="ARBA" id="ARBA00022741"/>
    </source>
</evidence>
<dbReference type="GO" id="GO:0022857">
    <property type="term" value="F:transmembrane transporter activity"/>
    <property type="evidence" value="ECO:0007669"/>
    <property type="project" value="TreeGrafter"/>
</dbReference>
<sequence>MVDLKLSLHGVHHHYLERETRLDILVDVNLEIAAGEIVALVAPSGAGKSTLLHVCGLLERPAQGDVNICSTSAHTLNDRSRTLLRRQNVGYIYQFHHLLPEFSADENIMIPQLIAGVDKDVAKKRAQDLLTHMGLVERGDHRPAQLSGGEQQRVAIARAMANNPGLILADEPTGNLDPDTSGIVFDLLANSIKDHAAAGLIATHNHDIARRADRIVTLEGGAVVPTTL</sequence>
<comment type="similarity">
    <text evidence="1">Belongs to the ABC transporter superfamily.</text>
</comment>
<keyword evidence="4 7" id="KW-0067">ATP-binding</keyword>
<dbReference type="SUPFAM" id="SSF52540">
    <property type="entry name" value="P-loop containing nucleoside triphosphate hydrolases"/>
    <property type="match status" value="1"/>
</dbReference>
<name>A0A2R4MFA6_9HYPH</name>
<reference evidence="7 8" key="1">
    <citation type="submission" date="2017-05" db="EMBL/GenBank/DDBJ databases">
        <title>Genome Analysis of Maritalea myrionectae HL2708#5.</title>
        <authorList>
            <consortium name="Cotde Inc.-PKNU"/>
            <person name="Jang D."/>
            <person name="Oh H.-M."/>
        </authorList>
    </citation>
    <scope>NUCLEOTIDE SEQUENCE [LARGE SCALE GENOMIC DNA]</scope>
    <source>
        <strain evidence="7 8">HL2708#5</strain>
    </source>
</reference>
<dbReference type="Proteomes" id="UP000258927">
    <property type="component" value="Chromosome"/>
</dbReference>
<dbReference type="InterPro" id="IPR027417">
    <property type="entry name" value="P-loop_NTPase"/>
</dbReference>
<dbReference type="InterPro" id="IPR015854">
    <property type="entry name" value="ABC_transpr_LolD-like"/>
</dbReference>
<evidence type="ECO:0000313" key="8">
    <source>
        <dbReference type="Proteomes" id="UP000258927"/>
    </source>
</evidence>
<dbReference type="Pfam" id="PF00005">
    <property type="entry name" value="ABC_tran"/>
    <property type="match status" value="1"/>
</dbReference>
<organism evidence="7 8">
    <name type="scientific">Maritalea myrionectae</name>
    <dbReference type="NCBI Taxonomy" id="454601"/>
    <lineage>
        <taxon>Bacteria</taxon>
        <taxon>Pseudomonadati</taxon>
        <taxon>Pseudomonadota</taxon>
        <taxon>Alphaproteobacteria</taxon>
        <taxon>Hyphomicrobiales</taxon>
        <taxon>Devosiaceae</taxon>
        <taxon>Maritalea</taxon>
    </lineage>
</organism>
<dbReference type="PANTHER" id="PTHR24220">
    <property type="entry name" value="IMPORT ATP-BINDING PROTEIN"/>
    <property type="match status" value="1"/>
</dbReference>
<evidence type="ECO:0000256" key="5">
    <source>
        <dbReference type="ARBA" id="ARBA00022967"/>
    </source>
</evidence>
<accession>A0A2R4MFA6</accession>
<feature type="domain" description="ABC transporter" evidence="6">
    <location>
        <begin position="6"/>
        <end position="228"/>
    </location>
</feature>
<keyword evidence="8" id="KW-1185">Reference proteome</keyword>
<dbReference type="RefSeq" id="WP_117395791.1">
    <property type="nucleotide sequence ID" value="NZ_CP021330.1"/>
</dbReference>
<dbReference type="PANTHER" id="PTHR24220:SF689">
    <property type="entry name" value="LIPOPROTEIN-RELEASING SYSTEM ATP-BINDING PROTEIN LOLD"/>
    <property type="match status" value="1"/>
</dbReference>
<dbReference type="STRING" id="1122213.GCA_000423365_02353"/>
<dbReference type="EMBL" id="CP021330">
    <property type="protein sequence ID" value="AVX04576.1"/>
    <property type="molecule type" value="Genomic_DNA"/>
</dbReference>
<dbReference type="GO" id="GO:0044874">
    <property type="term" value="P:lipoprotein localization to outer membrane"/>
    <property type="evidence" value="ECO:0007669"/>
    <property type="project" value="TreeGrafter"/>
</dbReference>
<evidence type="ECO:0000256" key="1">
    <source>
        <dbReference type="ARBA" id="ARBA00005417"/>
    </source>
</evidence>
<dbReference type="PROSITE" id="PS00211">
    <property type="entry name" value="ABC_TRANSPORTER_1"/>
    <property type="match status" value="1"/>
</dbReference>
<evidence type="ECO:0000256" key="2">
    <source>
        <dbReference type="ARBA" id="ARBA00022448"/>
    </source>
</evidence>
<dbReference type="SMART" id="SM00382">
    <property type="entry name" value="AAA"/>
    <property type="match status" value="1"/>
</dbReference>
<dbReference type="InterPro" id="IPR017911">
    <property type="entry name" value="MacB-like_ATP-bd"/>
</dbReference>
<evidence type="ECO:0000259" key="6">
    <source>
        <dbReference type="PROSITE" id="PS50893"/>
    </source>
</evidence>
<dbReference type="InterPro" id="IPR017871">
    <property type="entry name" value="ABC_transporter-like_CS"/>
</dbReference>
<dbReference type="PROSITE" id="PS50893">
    <property type="entry name" value="ABC_TRANSPORTER_2"/>
    <property type="match status" value="1"/>
</dbReference>
<keyword evidence="2" id="KW-0813">Transport</keyword>
<keyword evidence="3" id="KW-0547">Nucleotide-binding</keyword>
<protein>
    <submittedName>
        <fullName evidence="7">Aliphatic sulfonates import ATP-binding protein SsuB</fullName>
    </submittedName>
</protein>
<dbReference type="InterPro" id="IPR003439">
    <property type="entry name" value="ABC_transporter-like_ATP-bd"/>
</dbReference>
<dbReference type="GO" id="GO:0089705">
    <property type="term" value="P:protein localization to outer membrane"/>
    <property type="evidence" value="ECO:0007669"/>
    <property type="project" value="TreeGrafter"/>
</dbReference>
<evidence type="ECO:0000313" key="7">
    <source>
        <dbReference type="EMBL" id="AVX04576.1"/>
    </source>
</evidence>
<gene>
    <name evidence="7" type="ORF">MXMO3_02055</name>
</gene>
<evidence type="ECO:0000256" key="4">
    <source>
        <dbReference type="ARBA" id="ARBA00022840"/>
    </source>
</evidence>
<dbReference type="CDD" id="cd03255">
    <property type="entry name" value="ABC_MJ0796_LolCDE_FtsE"/>
    <property type="match status" value="1"/>
</dbReference>
<dbReference type="GO" id="GO:0016887">
    <property type="term" value="F:ATP hydrolysis activity"/>
    <property type="evidence" value="ECO:0007669"/>
    <property type="project" value="InterPro"/>
</dbReference>
<dbReference type="KEGG" id="mmyr:MXMO3_02055"/>